<dbReference type="Pfam" id="PF05637">
    <property type="entry name" value="Glyco_transf_34"/>
    <property type="match status" value="1"/>
</dbReference>
<proteinExistence type="inferred from homology"/>
<dbReference type="GO" id="GO:0016757">
    <property type="term" value="F:glycosyltransferase activity"/>
    <property type="evidence" value="ECO:0007669"/>
    <property type="project" value="UniProtKB-KW"/>
</dbReference>
<organism evidence="4 5">
    <name type="scientific">Tetrabaena socialis</name>
    <dbReference type="NCBI Taxonomy" id="47790"/>
    <lineage>
        <taxon>Eukaryota</taxon>
        <taxon>Viridiplantae</taxon>
        <taxon>Chlorophyta</taxon>
        <taxon>core chlorophytes</taxon>
        <taxon>Chlorophyceae</taxon>
        <taxon>CS clade</taxon>
        <taxon>Chlamydomonadales</taxon>
        <taxon>Tetrabaenaceae</taxon>
        <taxon>Tetrabaena</taxon>
    </lineage>
</organism>
<dbReference type="EMBL" id="PGGS01000699">
    <property type="protein sequence ID" value="PNH02209.1"/>
    <property type="molecule type" value="Genomic_DNA"/>
</dbReference>
<comment type="similarity">
    <text evidence="1">Belongs to the glycosyltransferase 34 family.</text>
</comment>
<accession>A0A2J7ZPL6</accession>
<evidence type="ECO:0000313" key="5">
    <source>
        <dbReference type="Proteomes" id="UP000236333"/>
    </source>
</evidence>
<dbReference type="Proteomes" id="UP000236333">
    <property type="component" value="Unassembled WGS sequence"/>
</dbReference>
<dbReference type="GO" id="GO:0006487">
    <property type="term" value="P:protein N-linked glycosylation"/>
    <property type="evidence" value="ECO:0007669"/>
    <property type="project" value="TreeGrafter"/>
</dbReference>
<protein>
    <submittedName>
        <fullName evidence="4">Uncharacterized protein</fullName>
    </submittedName>
</protein>
<comment type="caution">
    <text evidence="4">The sequence shown here is derived from an EMBL/GenBank/DDBJ whole genome shotgun (WGS) entry which is preliminary data.</text>
</comment>
<keyword evidence="3" id="KW-0808">Transferase</keyword>
<dbReference type="AlphaFoldDB" id="A0A2J7ZPL6"/>
<gene>
    <name evidence="4" type="ORF">TSOC_011826</name>
</gene>
<dbReference type="InterPro" id="IPR008630">
    <property type="entry name" value="Glyco_trans_34"/>
</dbReference>
<keyword evidence="2" id="KW-0328">Glycosyltransferase</keyword>
<evidence type="ECO:0000313" key="4">
    <source>
        <dbReference type="EMBL" id="PNH02209.1"/>
    </source>
</evidence>
<dbReference type="SUPFAM" id="SSF53448">
    <property type="entry name" value="Nucleotide-diphospho-sugar transferases"/>
    <property type="match status" value="1"/>
</dbReference>
<dbReference type="OrthoDB" id="407658at2759"/>
<dbReference type="PANTHER" id="PTHR31306">
    <property type="entry name" value="ALPHA-1,6-MANNOSYLTRANSFERASE MNN11-RELATED"/>
    <property type="match status" value="1"/>
</dbReference>
<sequence length="210" mass="21766">MGQWQAGSRPASWSKIPAVLSVLESYDWVFWMDADTLVTNTTAPLEALLPPAGGGGGGVAAPDLILTRDSTGVNAGVWLMRGRDCAWCRGFLDRWWGLDSFVRAPGDTKSGDNDALKHMISTMGRGGATGCAGLSMGGTSGLGEPGVDLYFESSVCPPTPPGARGVAARTFLAPSAFREVRICCAFSFPAVASSGASDLVADCGLGSERD</sequence>
<dbReference type="GO" id="GO:0000139">
    <property type="term" value="C:Golgi membrane"/>
    <property type="evidence" value="ECO:0007669"/>
    <property type="project" value="TreeGrafter"/>
</dbReference>
<evidence type="ECO:0000256" key="2">
    <source>
        <dbReference type="ARBA" id="ARBA00022676"/>
    </source>
</evidence>
<reference evidence="4 5" key="1">
    <citation type="journal article" date="2017" name="Mol. Biol. Evol.">
        <title>The 4-celled Tetrabaena socialis nuclear genome reveals the essential components for genetic control of cell number at the origin of multicellularity in the volvocine lineage.</title>
        <authorList>
            <person name="Featherston J."/>
            <person name="Arakaki Y."/>
            <person name="Hanschen E.R."/>
            <person name="Ferris P.J."/>
            <person name="Michod R.E."/>
            <person name="Olson B.J.S.C."/>
            <person name="Nozaki H."/>
            <person name="Durand P.M."/>
        </authorList>
    </citation>
    <scope>NUCLEOTIDE SEQUENCE [LARGE SCALE GENOMIC DNA]</scope>
    <source>
        <strain evidence="4 5">NIES-571</strain>
    </source>
</reference>
<evidence type="ECO:0000256" key="3">
    <source>
        <dbReference type="ARBA" id="ARBA00022679"/>
    </source>
</evidence>
<name>A0A2J7ZPL6_9CHLO</name>
<evidence type="ECO:0000256" key="1">
    <source>
        <dbReference type="ARBA" id="ARBA00005664"/>
    </source>
</evidence>
<keyword evidence="5" id="KW-1185">Reference proteome</keyword>
<dbReference type="InterPro" id="IPR029044">
    <property type="entry name" value="Nucleotide-diphossugar_trans"/>
</dbReference>
<dbReference type="PANTHER" id="PTHR31306:SF4">
    <property type="entry name" value="ALPHA-1,2-GALACTOSYLTRANSFERASE"/>
    <property type="match status" value="1"/>
</dbReference>
<dbReference type="Gene3D" id="3.90.550.10">
    <property type="entry name" value="Spore Coat Polysaccharide Biosynthesis Protein SpsA, Chain A"/>
    <property type="match status" value="1"/>
</dbReference>